<evidence type="ECO:0000259" key="2">
    <source>
        <dbReference type="Pfam" id="PF00156"/>
    </source>
</evidence>
<dbReference type="InterPro" id="IPR000836">
    <property type="entry name" value="PRTase_dom"/>
</dbReference>
<organism evidence="3 4">
    <name type="scientific">Undibacterium oligocarboniphilum</name>
    <dbReference type="NCBI Taxonomy" id="666702"/>
    <lineage>
        <taxon>Bacteria</taxon>
        <taxon>Pseudomonadati</taxon>
        <taxon>Pseudomonadota</taxon>
        <taxon>Betaproteobacteria</taxon>
        <taxon>Burkholderiales</taxon>
        <taxon>Oxalobacteraceae</taxon>
        <taxon>Undibacterium</taxon>
    </lineage>
</organism>
<accession>A0A850QIU6</accession>
<dbReference type="EMBL" id="JABXYJ010000001">
    <property type="protein sequence ID" value="NVO76344.1"/>
    <property type="molecule type" value="Genomic_DNA"/>
</dbReference>
<evidence type="ECO:0000313" key="3">
    <source>
        <dbReference type="EMBL" id="NVO76344.1"/>
    </source>
</evidence>
<gene>
    <name evidence="3" type="ORF">HV832_00680</name>
</gene>
<dbReference type="RefSeq" id="WP_176801629.1">
    <property type="nucleotide sequence ID" value="NZ_JABXYJ010000001.1"/>
</dbReference>
<dbReference type="CDD" id="cd06223">
    <property type="entry name" value="PRTases_typeI"/>
    <property type="match status" value="1"/>
</dbReference>
<dbReference type="InterPro" id="IPR029057">
    <property type="entry name" value="PRTase-like"/>
</dbReference>
<dbReference type="Gene3D" id="3.40.50.2020">
    <property type="match status" value="1"/>
</dbReference>
<dbReference type="Pfam" id="PF00156">
    <property type="entry name" value="Pribosyltran"/>
    <property type="match status" value="1"/>
</dbReference>
<dbReference type="PANTHER" id="PTHR47505:SF1">
    <property type="entry name" value="DNA UTILIZATION PROTEIN YHGH"/>
    <property type="match status" value="1"/>
</dbReference>
<dbReference type="SUPFAM" id="SSF53271">
    <property type="entry name" value="PRTase-like"/>
    <property type="match status" value="1"/>
</dbReference>
<protein>
    <submittedName>
        <fullName evidence="3">ComF family protein</fullName>
    </submittedName>
</protein>
<evidence type="ECO:0000313" key="4">
    <source>
        <dbReference type="Proteomes" id="UP000588051"/>
    </source>
</evidence>
<name>A0A850QIU6_9BURK</name>
<sequence length="252" mass="27963">MPAFRSLAEKSLQRLLTHWLPCTCALCRQESAGILCDACQHTYFPPGSSHCPQCGLHLSGQESGQKPAQRCGDCLRSPPAFDRTVAVCDYAPPQDQLVLSLKFAHQLALAPVFAGLLRDAILRQADQHLPDMLLAVPLGRQRLQDRGFNQALEITRPLAHQLGIALYPRGLQRIRETLPQTSLTPDARIRNMRNAFMLDERITGSLRGKHIGIVDDVITTGMTLHEIATMLKRFGAATVSNYVFARTQYHSS</sequence>
<reference evidence="3 4" key="1">
    <citation type="submission" date="2020-06" db="EMBL/GenBank/DDBJ databases">
        <authorList>
            <person name="Qiu C."/>
            <person name="Liu Z."/>
        </authorList>
    </citation>
    <scope>NUCLEOTIDE SEQUENCE [LARGE SCALE GENOMIC DNA]</scope>
    <source>
        <strain evidence="3 4">EM 1</strain>
    </source>
</reference>
<comment type="similarity">
    <text evidence="1">Belongs to the ComF/GntX family.</text>
</comment>
<dbReference type="PANTHER" id="PTHR47505">
    <property type="entry name" value="DNA UTILIZATION PROTEIN YHGH"/>
    <property type="match status" value="1"/>
</dbReference>
<keyword evidence="4" id="KW-1185">Reference proteome</keyword>
<feature type="domain" description="Phosphoribosyltransferase" evidence="2">
    <location>
        <begin position="174"/>
        <end position="245"/>
    </location>
</feature>
<dbReference type="AlphaFoldDB" id="A0A850QIU6"/>
<dbReference type="Proteomes" id="UP000588051">
    <property type="component" value="Unassembled WGS sequence"/>
</dbReference>
<proteinExistence type="inferred from homology"/>
<comment type="caution">
    <text evidence="3">The sequence shown here is derived from an EMBL/GenBank/DDBJ whole genome shotgun (WGS) entry which is preliminary data.</text>
</comment>
<evidence type="ECO:0000256" key="1">
    <source>
        <dbReference type="ARBA" id="ARBA00008007"/>
    </source>
</evidence>
<dbReference type="InterPro" id="IPR051910">
    <property type="entry name" value="ComF/GntX_DNA_util-trans"/>
</dbReference>